<sequence>MQTVSHDGRETAYRRTDFGHDAPPVLFVHGSGGTHEVWTGQYGRRENEYPAVALDLSGHGDSADVDTAPGYETLDAYVADVRAVVRETGAELLVGNSLGGAVVLQTVLESDVDPAGIVLAGTGAKLTVHPDVREWLAEDFERAIEFLHGDDMLFHDPDPAHVERSKTSMRDVGRAVTERDFRSCHEFDVRDRLDEVDVPALALVGEYDSLTPVEYHEYLAENIPDADFVEIANAAHLAMVEQPEAFTGAISMFCQRL</sequence>
<comment type="caution">
    <text evidence="2">The sequence shown here is derived from an EMBL/GenBank/DDBJ whole genome shotgun (WGS) entry which is preliminary data.</text>
</comment>
<dbReference type="RefSeq" id="WP_247378520.1">
    <property type="nucleotide sequence ID" value="NZ_JALLGV010000005.1"/>
</dbReference>
<name>A0ABD6CER1_9EURY</name>
<dbReference type="Gene3D" id="3.40.50.1820">
    <property type="entry name" value="alpha/beta hydrolase"/>
    <property type="match status" value="1"/>
</dbReference>
<dbReference type="Proteomes" id="UP001597119">
    <property type="component" value="Unassembled WGS sequence"/>
</dbReference>
<evidence type="ECO:0000313" key="2">
    <source>
        <dbReference type="EMBL" id="MFD1588866.1"/>
    </source>
</evidence>
<organism evidence="2 3">
    <name type="scientific">Halorientalis brevis</name>
    <dbReference type="NCBI Taxonomy" id="1126241"/>
    <lineage>
        <taxon>Archaea</taxon>
        <taxon>Methanobacteriati</taxon>
        <taxon>Methanobacteriota</taxon>
        <taxon>Stenosarchaea group</taxon>
        <taxon>Halobacteria</taxon>
        <taxon>Halobacteriales</taxon>
        <taxon>Haloarculaceae</taxon>
        <taxon>Halorientalis</taxon>
    </lineage>
</organism>
<dbReference type="InterPro" id="IPR029058">
    <property type="entry name" value="AB_hydrolase_fold"/>
</dbReference>
<gene>
    <name evidence="2" type="ORF">ACFR9U_17960</name>
</gene>
<dbReference type="PANTHER" id="PTHR43194">
    <property type="entry name" value="HYDROLASE ALPHA/BETA FOLD FAMILY"/>
    <property type="match status" value="1"/>
</dbReference>
<keyword evidence="2" id="KW-0378">Hydrolase</keyword>
<accession>A0ABD6CER1</accession>
<dbReference type="PANTHER" id="PTHR43194:SF2">
    <property type="entry name" value="PEROXISOMAL MEMBRANE PROTEIN LPX1"/>
    <property type="match status" value="1"/>
</dbReference>
<reference evidence="2 3" key="1">
    <citation type="journal article" date="2019" name="Int. J. Syst. Evol. Microbiol.">
        <title>The Global Catalogue of Microorganisms (GCM) 10K type strain sequencing project: providing services to taxonomists for standard genome sequencing and annotation.</title>
        <authorList>
            <consortium name="The Broad Institute Genomics Platform"/>
            <consortium name="The Broad Institute Genome Sequencing Center for Infectious Disease"/>
            <person name="Wu L."/>
            <person name="Ma J."/>
        </authorList>
    </citation>
    <scope>NUCLEOTIDE SEQUENCE [LARGE SCALE GENOMIC DNA]</scope>
    <source>
        <strain evidence="2 3">CGMCC 1.12125</strain>
    </source>
</reference>
<evidence type="ECO:0000259" key="1">
    <source>
        <dbReference type="Pfam" id="PF12697"/>
    </source>
</evidence>
<dbReference type="InterPro" id="IPR050228">
    <property type="entry name" value="Carboxylesterase_BioH"/>
</dbReference>
<evidence type="ECO:0000313" key="3">
    <source>
        <dbReference type="Proteomes" id="UP001597119"/>
    </source>
</evidence>
<keyword evidence="3" id="KW-1185">Reference proteome</keyword>
<dbReference type="AlphaFoldDB" id="A0ABD6CER1"/>
<dbReference type="PRINTS" id="PR00111">
    <property type="entry name" value="ABHYDROLASE"/>
</dbReference>
<dbReference type="GO" id="GO:0016787">
    <property type="term" value="F:hydrolase activity"/>
    <property type="evidence" value="ECO:0007669"/>
    <property type="project" value="UniProtKB-KW"/>
</dbReference>
<dbReference type="InterPro" id="IPR000073">
    <property type="entry name" value="AB_hydrolase_1"/>
</dbReference>
<protein>
    <submittedName>
        <fullName evidence="2">Alpha/beta fold hydrolase</fullName>
    </submittedName>
</protein>
<dbReference type="EMBL" id="JBHUDJ010000014">
    <property type="protein sequence ID" value="MFD1588866.1"/>
    <property type="molecule type" value="Genomic_DNA"/>
</dbReference>
<dbReference type="Pfam" id="PF12697">
    <property type="entry name" value="Abhydrolase_6"/>
    <property type="match status" value="1"/>
</dbReference>
<proteinExistence type="predicted"/>
<dbReference type="SUPFAM" id="SSF53474">
    <property type="entry name" value="alpha/beta-Hydrolases"/>
    <property type="match status" value="1"/>
</dbReference>
<feature type="domain" description="AB hydrolase-1" evidence="1">
    <location>
        <begin position="25"/>
        <end position="246"/>
    </location>
</feature>